<evidence type="ECO:0000313" key="3">
    <source>
        <dbReference type="Proteomes" id="UP000053144"/>
    </source>
</evidence>
<sequence length="374" mass="43041">MAMEEEEEPKEEEGSVTTNPNTLQKSRELPKAISPRKLPKAVDNGCLPKAYRRPKILRKAKPWKCMAAEHTAATSKEAYGLHKTKITPKLHHGWKEHFTTLEWLSVQTAKWKMDLVSCGVFTVVSILFGRKKCIHGPKSFQLEEVMHTRWVWLSISMESPRAYKMAMEEEEEPKEEEGSVTTNPNTLQKSRELPKAISPRKLPKAVDNGCLPKAYRRPKILRKAKPWKCMAAEHTAATSKEAYGLHKTKITPKLHHGWMEHFTTLEWLSVQTAKWKMDLVSCGVFTVVSILFGRKKCIHGPKSFQLEEVVEVVIHGWKKTELSFLFEIEEVIRCGAGWVLGNCFRVEGKILLDENKKMYTEVELFFYCTEEPYI</sequence>
<accession>A0A0L9UZT1</accession>
<feature type="region of interest" description="Disordered" evidence="1">
    <location>
        <begin position="167"/>
        <end position="190"/>
    </location>
</feature>
<dbReference type="Proteomes" id="UP000053144">
    <property type="component" value="Chromosome 7"/>
</dbReference>
<dbReference type="AlphaFoldDB" id="A0A0L9UZT1"/>
<feature type="region of interest" description="Disordered" evidence="1">
    <location>
        <begin position="1"/>
        <end position="37"/>
    </location>
</feature>
<protein>
    <submittedName>
        <fullName evidence="2">Uncharacterized protein</fullName>
    </submittedName>
</protein>
<dbReference type="EMBL" id="CM003377">
    <property type="protein sequence ID" value="KOM48288.1"/>
    <property type="molecule type" value="Genomic_DNA"/>
</dbReference>
<proteinExistence type="predicted"/>
<reference evidence="3" key="1">
    <citation type="journal article" date="2015" name="Proc. Natl. Acad. Sci. U.S.A.">
        <title>Genome sequencing of adzuki bean (Vigna angularis) provides insight into high starch and low fat accumulation and domestication.</title>
        <authorList>
            <person name="Yang K."/>
            <person name="Tian Z."/>
            <person name="Chen C."/>
            <person name="Luo L."/>
            <person name="Zhao B."/>
            <person name="Wang Z."/>
            <person name="Yu L."/>
            <person name="Li Y."/>
            <person name="Sun Y."/>
            <person name="Li W."/>
            <person name="Chen Y."/>
            <person name="Li Y."/>
            <person name="Zhang Y."/>
            <person name="Ai D."/>
            <person name="Zhao J."/>
            <person name="Shang C."/>
            <person name="Ma Y."/>
            <person name="Wu B."/>
            <person name="Wang M."/>
            <person name="Gao L."/>
            <person name="Sun D."/>
            <person name="Zhang P."/>
            <person name="Guo F."/>
            <person name="Wang W."/>
            <person name="Li Y."/>
            <person name="Wang J."/>
            <person name="Varshney R.K."/>
            <person name="Wang J."/>
            <person name="Ling H.Q."/>
            <person name="Wan P."/>
        </authorList>
    </citation>
    <scope>NUCLEOTIDE SEQUENCE</scope>
    <source>
        <strain evidence="3">cv. Jingnong 6</strain>
    </source>
</reference>
<name>A0A0L9UZT1_PHAAN</name>
<dbReference type="Gramene" id="KOM48288">
    <property type="protein sequence ID" value="KOM48288"/>
    <property type="gene ID" value="LR48_Vigan07g199200"/>
</dbReference>
<feature type="compositionally biased region" description="Acidic residues" evidence="1">
    <location>
        <begin position="1"/>
        <end position="11"/>
    </location>
</feature>
<feature type="compositionally biased region" description="Polar residues" evidence="1">
    <location>
        <begin position="15"/>
        <end position="24"/>
    </location>
</feature>
<evidence type="ECO:0000313" key="2">
    <source>
        <dbReference type="EMBL" id="KOM48288.1"/>
    </source>
</evidence>
<organism evidence="2 3">
    <name type="scientific">Phaseolus angularis</name>
    <name type="common">Azuki bean</name>
    <name type="synonym">Vigna angularis</name>
    <dbReference type="NCBI Taxonomy" id="3914"/>
    <lineage>
        <taxon>Eukaryota</taxon>
        <taxon>Viridiplantae</taxon>
        <taxon>Streptophyta</taxon>
        <taxon>Embryophyta</taxon>
        <taxon>Tracheophyta</taxon>
        <taxon>Spermatophyta</taxon>
        <taxon>Magnoliopsida</taxon>
        <taxon>eudicotyledons</taxon>
        <taxon>Gunneridae</taxon>
        <taxon>Pentapetalae</taxon>
        <taxon>rosids</taxon>
        <taxon>fabids</taxon>
        <taxon>Fabales</taxon>
        <taxon>Fabaceae</taxon>
        <taxon>Papilionoideae</taxon>
        <taxon>50 kb inversion clade</taxon>
        <taxon>NPAAA clade</taxon>
        <taxon>indigoferoid/millettioid clade</taxon>
        <taxon>Phaseoleae</taxon>
        <taxon>Vigna</taxon>
    </lineage>
</organism>
<evidence type="ECO:0000256" key="1">
    <source>
        <dbReference type="SAM" id="MobiDB-lite"/>
    </source>
</evidence>
<gene>
    <name evidence="2" type="ORF">LR48_Vigan07g199200</name>
</gene>
<feature type="compositionally biased region" description="Polar residues" evidence="1">
    <location>
        <begin position="179"/>
        <end position="188"/>
    </location>
</feature>